<keyword evidence="3" id="KW-0436">Ligase</keyword>
<organism evidence="3 4">
    <name type="scientific">Roseovarius indicus</name>
    <dbReference type="NCBI Taxonomy" id="540747"/>
    <lineage>
        <taxon>Bacteria</taxon>
        <taxon>Pseudomonadati</taxon>
        <taxon>Pseudomonadota</taxon>
        <taxon>Alphaproteobacteria</taxon>
        <taxon>Rhodobacterales</taxon>
        <taxon>Roseobacteraceae</taxon>
        <taxon>Roseovarius</taxon>
    </lineage>
</organism>
<gene>
    <name evidence="3" type="primary">lcfB_15</name>
    <name evidence="3" type="ORF">RIdsm_05473</name>
</gene>
<dbReference type="InterPro" id="IPR025110">
    <property type="entry name" value="AMP-bd_C"/>
</dbReference>
<proteinExistence type="predicted"/>
<evidence type="ECO:0000313" key="4">
    <source>
        <dbReference type="Proteomes" id="UP000325785"/>
    </source>
</evidence>
<protein>
    <submittedName>
        <fullName evidence="3">Long-chain-fatty-acid--CoA ligase</fullName>
        <ecNumber evidence="3">6.2.1.3</ecNumber>
    </submittedName>
</protein>
<dbReference type="SUPFAM" id="SSF56801">
    <property type="entry name" value="Acetyl-CoA synthetase-like"/>
    <property type="match status" value="1"/>
</dbReference>
<feature type="domain" description="AMP-dependent synthetase/ligase" evidence="1">
    <location>
        <begin position="17"/>
        <end position="368"/>
    </location>
</feature>
<dbReference type="PANTHER" id="PTHR43767:SF1">
    <property type="entry name" value="NONRIBOSOMAL PEPTIDE SYNTHASE PES1 (EUROFUNG)-RELATED"/>
    <property type="match status" value="1"/>
</dbReference>
<sequence>MLTEVSRAGRADLYSIFRTRAQDCAGDLAIEDGSKRLSYAELLGRVDRLAAVFLARGVAPGDRIAILSHNRSEYLEVELAAAGIGAIVACLNWRLAPDELWHCIDLVEPVLAIVEPDFSEMYHAVASTPCLTIGPDLETAIAGAEQDPRIGTMVDDPEAGLTILYTSGTTGLPKGALISHRAHIARSMAFAAQLALDPCDGFIAWAPMFHMASTDHALATVLRGGTVVMVDGLLPAVINEALSRHRIGWFVMMPGALDAFIAERRANPLPLKGIKVCGAMADLVPPHQIAELTALLDTPYLNSFGATETGLPPGTADLIAPGVTPDRLSKRISAFCEVRLVDPDDRDVADGTPGEMAVRGPTLFSGYWNADDTNARDFRNGFFHMGDLFRRNADGSLDFVDRAKYLIKTGGENVYPAEIERVLLSHPDVIDAAVVRAFDAKWGESPVAFVAFDDDGPDAEALLNLCRESLAGYKRPREIRFIALEDFPRSTSGKIQHHMLEIRIADEKARSQ</sequence>
<accession>A0A5P3AJX1</accession>
<dbReference type="Pfam" id="PF00501">
    <property type="entry name" value="AMP-binding"/>
    <property type="match status" value="1"/>
</dbReference>
<dbReference type="Gene3D" id="3.30.300.30">
    <property type="match status" value="1"/>
</dbReference>
<dbReference type="KEGG" id="rid:RIdsm_05473"/>
<dbReference type="RefSeq" id="WP_057817089.1">
    <property type="nucleotide sequence ID" value="NZ_CP031599.1"/>
</dbReference>
<geneLocation type="plasmid" evidence="4">
    <name>pridsm_01</name>
</geneLocation>
<name>A0A5P3AJX1_9RHOB</name>
<dbReference type="GO" id="GO:0004467">
    <property type="term" value="F:long-chain fatty acid-CoA ligase activity"/>
    <property type="evidence" value="ECO:0007669"/>
    <property type="project" value="UniProtKB-EC"/>
</dbReference>
<reference evidence="3 4" key="1">
    <citation type="submission" date="2018-08" db="EMBL/GenBank/DDBJ databases">
        <title>Genetic Globetrotter - A new plasmid hitch-hiking vast phylogenetic and geographic distances.</title>
        <authorList>
            <person name="Vollmers J."/>
            <person name="Petersen J."/>
        </authorList>
    </citation>
    <scope>NUCLEOTIDE SEQUENCE [LARGE SCALE GENOMIC DNA]</scope>
    <source>
        <strain evidence="3 4">DSM 26383</strain>
        <plasmid evidence="4">pridsm_01</plasmid>
    </source>
</reference>
<dbReference type="OrthoDB" id="9803968at2"/>
<keyword evidence="3" id="KW-0614">Plasmid</keyword>
<dbReference type="Gene3D" id="3.40.50.12780">
    <property type="entry name" value="N-terminal domain of ligase-like"/>
    <property type="match status" value="1"/>
</dbReference>
<dbReference type="Proteomes" id="UP000325785">
    <property type="component" value="Plasmid pRIdsm_01"/>
</dbReference>
<dbReference type="PANTHER" id="PTHR43767">
    <property type="entry name" value="LONG-CHAIN-FATTY-ACID--COA LIGASE"/>
    <property type="match status" value="1"/>
</dbReference>
<dbReference type="EMBL" id="CP031599">
    <property type="protein sequence ID" value="QEW29627.1"/>
    <property type="molecule type" value="Genomic_DNA"/>
</dbReference>
<evidence type="ECO:0000259" key="1">
    <source>
        <dbReference type="Pfam" id="PF00501"/>
    </source>
</evidence>
<dbReference type="InterPro" id="IPR000873">
    <property type="entry name" value="AMP-dep_synth/lig_dom"/>
</dbReference>
<evidence type="ECO:0000259" key="2">
    <source>
        <dbReference type="Pfam" id="PF13193"/>
    </source>
</evidence>
<dbReference type="InterPro" id="IPR042099">
    <property type="entry name" value="ANL_N_sf"/>
</dbReference>
<dbReference type="InterPro" id="IPR050237">
    <property type="entry name" value="ATP-dep_AMP-bd_enzyme"/>
</dbReference>
<feature type="domain" description="AMP-binding enzyme C-terminal" evidence="2">
    <location>
        <begin position="418"/>
        <end position="494"/>
    </location>
</feature>
<dbReference type="EC" id="6.2.1.3" evidence="3"/>
<dbReference type="InterPro" id="IPR020845">
    <property type="entry name" value="AMP-binding_CS"/>
</dbReference>
<dbReference type="AlphaFoldDB" id="A0A5P3AJX1"/>
<dbReference type="PROSITE" id="PS00455">
    <property type="entry name" value="AMP_BINDING"/>
    <property type="match status" value="1"/>
</dbReference>
<dbReference type="InterPro" id="IPR045851">
    <property type="entry name" value="AMP-bd_C_sf"/>
</dbReference>
<evidence type="ECO:0000313" key="3">
    <source>
        <dbReference type="EMBL" id="QEW29627.1"/>
    </source>
</evidence>
<dbReference type="Pfam" id="PF13193">
    <property type="entry name" value="AMP-binding_C"/>
    <property type="match status" value="1"/>
</dbReference>